<feature type="domain" description="Endoribonuclease YicC-like C-terminal" evidence="7">
    <location>
        <begin position="173"/>
        <end position="290"/>
    </location>
</feature>
<proteinExistence type="inferred from homology"/>
<comment type="caution">
    <text evidence="8">The sequence shown here is derived from an EMBL/GenBank/DDBJ whole genome shotgun (WGS) entry which is preliminary data.</text>
</comment>
<evidence type="ECO:0000256" key="4">
    <source>
        <dbReference type="ARBA" id="ARBA00022801"/>
    </source>
</evidence>
<evidence type="ECO:0000256" key="2">
    <source>
        <dbReference type="ARBA" id="ARBA00022722"/>
    </source>
</evidence>
<dbReference type="Pfam" id="PF08340">
    <property type="entry name" value="YicC-like_C"/>
    <property type="match status" value="1"/>
</dbReference>
<dbReference type="GO" id="GO:0004521">
    <property type="term" value="F:RNA endonuclease activity"/>
    <property type="evidence" value="ECO:0007669"/>
    <property type="project" value="InterPro"/>
</dbReference>
<dbReference type="InterPro" id="IPR005229">
    <property type="entry name" value="YicC/YloC-like"/>
</dbReference>
<sequence>MITSMTGQGRAVELLKPEGLRLTVEIRSLNHRYLDVSLKLPDQLAGYEEKIKETVKKKIARGSVSISIHLEESNGKKLVLNPEVLDNFLNLIKTLRKRVNVSDELNPEFLLRLPGLIKEEPVEVPTDKLWNRTEKLVCKALTDLVKMRSAEGRNLGKDLRSRLKLVSANLTAIKRRVPIRMKEKRNKLAEIMTELEKEVDHNRFLQEVLYFSERFDIHEECVRLENHISLFSQTLKENPSNGRRLHFTLQEILKETNTIGAKANDTAITHAVISIKEEIEKMREQVQNVE</sequence>
<dbReference type="AlphaFoldDB" id="A0A9D5QCQ7"/>
<evidence type="ECO:0000256" key="1">
    <source>
        <dbReference type="ARBA" id="ARBA00001968"/>
    </source>
</evidence>
<evidence type="ECO:0000313" key="9">
    <source>
        <dbReference type="Proteomes" id="UP000630660"/>
    </source>
</evidence>
<comment type="cofactor">
    <cofactor evidence="1">
        <name>a divalent metal cation</name>
        <dbReference type="ChEBI" id="CHEBI:60240"/>
    </cofactor>
</comment>
<dbReference type="PANTHER" id="PTHR30636:SF3">
    <property type="entry name" value="UPF0701 PROTEIN YICC"/>
    <property type="match status" value="1"/>
</dbReference>
<reference evidence="8" key="1">
    <citation type="submission" date="2019-11" db="EMBL/GenBank/DDBJ databases">
        <title>Microbial mats filling the niche in hypersaline microbial mats.</title>
        <authorList>
            <person name="Wong H.L."/>
            <person name="Macleod F.I."/>
            <person name="White R.A. III"/>
            <person name="Burns B.P."/>
        </authorList>
    </citation>
    <scope>NUCLEOTIDE SEQUENCE</scope>
    <source>
        <strain evidence="8">Bin_327</strain>
    </source>
</reference>
<feature type="domain" description="Endoribonuclease YicC-like N-terminal" evidence="6">
    <location>
        <begin position="2"/>
        <end position="156"/>
    </location>
</feature>
<protein>
    <submittedName>
        <fullName evidence="8">YicC family protein</fullName>
    </submittedName>
</protein>
<keyword evidence="2" id="KW-0540">Nuclease</keyword>
<keyword evidence="4" id="KW-0378">Hydrolase</keyword>
<evidence type="ECO:0000259" key="6">
    <source>
        <dbReference type="Pfam" id="PF03755"/>
    </source>
</evidence>
<comment type="similarity">
    <text evidence="5">Belongs to the YicC/YloC family.</text>
</comment>
<dbReference type="InterPro" id="IPR013551">
    <property type="entry name" value="YicC-like_C"/>
</dbReference>
<dbReference type="EMBL" id="WJKJ01000234">
    <property type="protein sequence ID" value="MBD3364933.1"/>
    <property type="molecule type" value="Genomic_DNA"/>
</dbReference>
<evidence type="ECO:0000313" key="8">
    <source>
        <dbReference type="EMBL" id="MBD3364933.1"/>
    </source>
</evidence>
<evidence type="ECO:0000256" key="3">
    <source>
        <dbReference type="ARBA" id="ARBA00022759"/>
    </source>
</evidence>
<evidence type="ECO:0000256" key="5">
    <source>
        <dbReference type="ARBA" id="ARBA00035648"/>
    </source>
</evidence>
<dbReference type="GO" id="GO:0016787">
    <property type="term" value="F:hydrolase activity"/>
    <property type="evidence" value="ECO:0007669"/>
    <property type="project" value="UniProtKB-KW"/>
</dbReference>
<dbReference type="Proteomes" id="UP000630660">
    <property type="component" value="Unassembled WGS sequence"/>
</dbReference>
<accession>A0A9D5QCQ7</accession>
<dbReference type="Pfam" id="PF03755">
    <property type="entry name" value="YicC-like_N"/>
    <property type="match status" value="1"/>
</dbReference>
<organism evidence="8 9">
    <name type="scientific">candidate division WOR-3 bacterium</name>
    <dbReference type="NCBI Taxonomy" id="2052148"/>
    <lineage>
        <taxon>Bacteria</taxon>
        <taxon>Bacteria division WOR-3</taxon>
    </lineage>
</organism>
<dbReference type="PANTHER" id="PTHR30636">
    <property type="entry name" value="UPF0701 PROTEIN YICC"/>
    <property type="match status" value="1"/>
</dbReference>
<evidence type="ECO:0000259" key="7">
    <source>
        <dbReference type="Pfam" id="PF08340"/>
    </source>
</evidence>
<name>A0A9D5QCQ7_UNCW3</name>
<dbReference type="NCBIfam" id="TIGR00255">
    <property type="entry name" value="YicC/YloC family endoribonuclease"/>
    <property type="match status" value="1"/>
</dbReference>
<keyword evidence="3" id="KW-0255">Endonuclease</keyword>
<dbReference type="InterPro" id="IPR013527">
    <property type="entry name" value="YicC-like_N"/>
</dbReference>
<gene>
    <name evidence="8" type="ORF">GF359_06935</name>
</gene>